<reference evidence="3" key="1">
    <citation type="journal article" date="2020" name="Stud. Mycol.">
        <title>101 Dothideomycetes genomes: a test case for predicting lifestyles and emergence of pathogens.</title>
        <authorList>
            <person name="Haridas S."/>
            <person name="Albert R."/>
            <person name="Binder M."/>
            <person name="Bloem J."/>
            <person name="Labutti K."/>
            <person name="Salamov A."/>
            <person name="Andreopoulos B."/>
            <person name="Baker S."/>
            <person name="Barry K."/>
            <person name="Bills G."/>
            <person name="Bluhm B."/>
            <person name="Cannon C."/>
            <person name="Castanera R."/>
            <person name="Culley D."/>
            <person name="Daum C."/>
            <person name="Ezra D."/>
            <person name="Gonzalez J."/>
            <person name="Henrissat B."/>
            <person name="Kuo A."/>
            <person name="Liang C."/>
            <person name="Lipzen A."/>
            <person name="Lutzoni F."/>
            <person name="Magnuson J."/>
            <person name="Mondo S."/>
            <person name="Nolan M."/>
            <person name="Ohm R."/>
            <person name="Pangilinan J."/>
            <person name="Park H.-J."/>
            <person name="Ramirez L."/>
            <person name="Alfaro M."/>
            <person name="Sun H."/>
            <person name="Tritt A."/>
            <person name="Yoshinaga Y."/>
            <person name="Zwiers L.-H."/>
            <person name="Turgeon B."/>
            <person name="Goodwin S."/>
            <person name="Spatafora J."/>
            <person name="Crous P."/>
            <person name="Grigoriev I."/>
        </authorList>
    </citation>
    <scope>NUCLEOTIDE SEQUENCE</scope>
    <source>
        <strain evidence="3">CBS 133067</strain>
    </source>
</reference>
<name>A0A9P4I9C0_9PEZI</name>
<comment type="caution">
    <text evidence="3">The sequence shown here is derived from an EMBL/GenBank/DDBJ whole genome shotgun (WGS) entry which is preliminary data.</text>
</comment>
<dbReference type="InterPro" id="IPR025212">
    <property type="entry name" value="CAD_CENP-Q"/>
</dbReference>
<keyword evidence="4" id="KW-1185">Reference proteome</keyword>
<sequence>MAPSTSARRRVPDTNSEAQPTSRKRKSDGAPNEASSRPHKRFQYLKPRTRRISQNLITSKWTPLPAPAQQQVRELFKAAKRPVILARHDERRKREAEVVLDHMVTRLEKQLPRMPFPPKSKEGDFDLDGLVEKNRMLENLVTPAIHSIELLKAEIEKEEAALQRDRETLRRLERDSQAEQRAAESSVTTIHPLLESGLDSETIANDAESINMQKADEASSIPLEDMDHELLPLIAQFRSHLESMQANAMQVDGLSEAISRTSAALNSAFYQRSGGRQYEAIFDVS</sequence>
<feature type="compositionally biased region" description="Basic residues" evidence="2">
    <location>
        <begin position="37"/>
        <end position="48"/>
    </location>
</feature>
<accession>A0A9P4I9C0</accession>
<evidence type="ECO:0008006" key="5">
    <source>
        <dbReference type="Google" id="ProtNLM"/>
    </source>
</evidence>
<dbReference type="Proteomes" id="UP000799772">
    <property type="component" value="Unassembled WGS sequence"/>
</dbReference>
<evidence type="ECO:0000256" key="2">
    <source>
        <dbReference type="SAM" id="MobiDB-lite"/>
    </source>
</evidence>
<dbReference type="AlphaFoldDB" id="A0A9P4I9C0"/>
<gene>
    <name evidence="3" type="ORF">NA57DRAFT_78025</name>
</gene>
<feature type="coiled-coil region" evidence="1">
    <location>
        <begin position="145"/>
        <end position="182"/>
    </location>
</feature>
<evidence type="ECO:0000256" key="1">
    <source>
        <dbReference type="SAM" id="Coils"/>
    </source>
</evidence>
<dbReference type="OrthoDB" id="2420947at2759"/>
<evidence type="ECO:0000313" key="4">
    <source>
        <dbReference type="Proteomes" id="UP000799772"/>
    </source>
</evidence>
<protein>
    <recommendedName>
        <fullName evidence="5">Centromere protein Q</fullName>
    </recommendedName>
</protein>
<organism evidence="3 4">
    <name type="scientific">Rhizodiscina lignyota</name>
    <dbReference type="NCBI Taxonomy" id="1504668"/>
    <lineage>
        <taxon>Eukaryota</taxon>
        <taxon>Fungi</taxon>
        <taxon>Dikarya</taxon>
        <taxon>Ascomycota</taxon>
        <taxon>Pezizomycotina</taxon>
        <taxon>Dothideomycetes</taxon>
        <taxon>Pleosporomycetidae</taxon>
        <taxon>Aulographales</taxon>
        <taxon>Rhizodiscinaceae</taxon>
        <taxon>Rhizodiscina</taxon>
    </lineage>
</organism>
<evidence type="ECO:0000313" key="3">
    <source>
        <dbReference type="EMBL" id="KAF2096419.1"/>
    </source>
</evidence>
<keyword evidence="1" id="KW-0175">Coiled coil</keyword>
<dbReference type="EMBL" id="ML978129">
    <property type="protein sequence ID" value="KAF2096419.1"/>
    <property type="molecule type" value="Genomic_DNA"/>
</dbReference>
<feature type="region of interest" description="Disordered" evidence="2">
    <location>
        <begin position="1"/>
        <end position="48"/>
    </location>
</feature>
<dbReference type="Pfam" id="PF13094">
    <property type="entry name" value="CENP-Q"/>
    <property type="match status" value="1"/>
</dbReference>
<proteinExistence type="predicted"/>